<evidence type="ECO:0000313" key="2">
    <source>
        <dbReference type="Ensembl" id="ENSEBUP00000008720.1"/>
    </source>
</evidence>
<accession>A0A8C4Q226</accession>
<dbReference type="GO" id="GO:0009301">
    <property type="term" value="P:snRNA transcription"/>
    <property type="evidence" value="ECO:0007669"/>
    <property type="project" value="InterPro"/>
</dbReference>
<dbReference type="GO" id="GO:0016604">
    <property type="term" value="C:nuclear body"/>
    <property type="evidence" value="ECO:0007669"/>
    <property type="project" value="TreeGrafter"/>
</dbReference>
<organism evidence="2 3">
    <name type="scientific">Eptatretus burgeri</name>
    <name type="common">Inshore hagfish</name>
    <dbReference type="NCBI Taxonomy" id="7764"/>
    <lineage>
        <taxon>Eukaryota</taxon>
        <taxon>Metazoa</taxon>
        <taxon>Chordata</taxon>
        <taxon>Craniata</taxon>
        <taxon>Vertebrata</taxon>
        <taxon>Cyclostomata</taxon>
        <taxon>Myxini</taxon>
        <taxon>Myxiniformes</taxon>
        <taxon>Myxinidae</taxon>
        <taxon>Eptatretinae</taxon>
        <taxon>Eptatretus</taxon>
    </lineage>
</organism>
<keyword evidence="3" id="KW-1185">Reference proteome</keyword>
<dbReference type="Ensembl" id="ENSEBUT00000009230.1">
    <property type="protein sequence ID" value="ENSEBUP00000008720.1"/>
    <property type="gene ID" value="ENSEBUG00000005636.1"/>
</dbReference>
<sequence>MTVSSCAEIRAQVFQMLQYLKEMVLWETKRASNSRFEHLPEIEVWCSLAERATGSLNEQITDAFARVFMVAANVACDDVRKSAALAAQNKQGLQPQRSGMAEKTAGSFSHDGGRASETSGGVQGETSMQEAAQKLDYENIYLFLHDAFKAKDKISAPQLSPLESAVVLDLLLSLPEEICRREENLQWKDLQTAFSKIANPVQRGTEVPTVIEGEMEDGECAPLNPFALSPSLAMLNLSKQK</sequence>
<name>A0A8C4Q226_EPTBU</name>
<dbReference type="PANTHER" id="PTHR15132:SF1">
    <property type="entry name" value="SNRNA-ACTIVATING PROTEIN COMPLEX SUBUNIT 2"/>
    <property type="match status" value="1"/>
</dbReference>
<dbReference type="GO" id="GO:0016251">
    <property type="term" value="F:RNA polymerase II general transcription initiation factor activity"/>
    <property type="evidence" value="ECO:0007669"/>
    <property type="project" value="InterPro"/>
</dbReference>
<reference evidence="2" key="2">
    <citation type="submission" date="2025-09" db="UniProtKB">
        <authorList>
            <consortium name="Ensembl"/>
        </authorList>
    </citation>
    <scope>IDENTIFICATION</scope>
</reference>
<dbReference type="AlphaFoldDB" id="A0A8C4Q226"/>
<dbReference type="PANTHER" id="PTHR15132">
    <property type="entry name" value="SNRNA-ACTIVATING PROTEIN COMPLEX SUBUNIT 2"/>
    <property type="match status" value="1"/>
</dbReference>
<dbReference type="InterPro" id="IPR021281">
    <property type="entry name" value="SNAPC2"/>
</dbReference>
<proteinExistence type="predicted"/>
<evidence type="ECO:0000313" key="3">
    <source>
        <dbReference type="Proteomes" id="UP000694388"/>
    </source>
</evidence>
<feature type="compositionally biased region" description="Polar residues" evidence="1">
    <location>
        <begin position="116"/>
        <end position="127"/>
    </location>
</feature>
<reference evidence="2" key="1">
    <citation type="submission" date="2025-08" db="UniProtKB">
        <authorList>
            <consortium name="Ensembl"/>
        </authorList>
    </citation>
    <scope>IDENTIFICATION</scope>
</reference>
<protein>
    <submittedName>
        <fullName evidence="2">Uncharacterized protein</fullName>
    </submittedName>
</protein>
<feature type="region of interest" description="Disordered" evidence="1">
    <location>
        <begin position="90"/>
        <end position="127"/>
    </location>
</feature>
<dbReference type="Proteomes" id="UP000694388">
    <property type="component" value="Unplaced"/>
</dbReference>
<dbReference type="Pfam" id="PF11035">
    <property type="entry name" value="SNAPC2"/>
    <property type="match status" value="1"/>
</dbReference>
<evidence type="ECO:0000256" key="1">
    <source>
        <dbReference type="SAM" id="MobiDB-lite"/>
    </source>
</evidence>